<keyword evidence="2 5" id="KW-0812">Transmembrane</keyword>
<dbReference type="Proteomes" id="UP000288405">
    <property type="component" value="Unassembled WGS sequence"/>
</dbReference>
<keyword evidence="6" id="KW-0808">Transferase</keyword>
<feature type="transmembrane region" description="Helical" evidence="5">
    <location>
        <begin position="12"/>
        <end position="29"/>
    </location>
</feature>
<keyword evidence="3 5" id="KW-1133">Transmembrane helix</keyword>
<feature type="transmembrane region" description="Helical" evidence="5">
    <location>
        <begin position="95"/>
        <end position="122"/>
    </location>
</feature>
<dbReference type="PANTHER" id="PTHR12714">
    <property type="entry name" value="PROTEIN-S ISOPRENYLCYSTEINE O-METHYLTRANSFERASE"/>
    <property type="match status" value="1"/>
</dbReference>
<comment type="caution">
    <text evidence="6">The sequence shown here is derived from an EMBL/GenBank/DDBJ whole genome shotgun (WGS) entry which is preliminary data.</text>
</comment>
<dbReference type="PANTHER" id="PTHR12714:SF24">
    <property type="entry name" value="SLR1182 PROTEIN"/>
    <property type="match status" value="1"/>
</dbReference>
<proteinExistence type="predicted"/>
<dbReference type="GO" id="GO:0008168">
    <property type="term" value="F:methyltransferase activity"/>
    <property type="evidence" value="ECO:0007669"/>
    <property type="project" value="UniProtKB-KW"/>
</dbReference>
<evidence type="ECO:0000256" key="4">
    <source>
        <dbReference type="ARBA" id="ARBA00023136"/>
    </source>
</evidence>
<dbReference type="OrthoDB" id="9811969at2"/>
<evidence type="ECO:0000256" key="2">
    <source>
        <dbReference type="ARBA" id="ARBA00022692"/>
    </source>
</evidence>
<evidence type="ECO:0000256" key="3">
    <source>
        <dbReference type="ARBA" id="ARBA00022989"/>
    </source>
</evidence>
<dbReference type="AlphaFoldDB" id="A0A432WB26"/>
<keyword evidence="6" id="KW-0489">Methyltransferase</keyword>
<dbReference type="RefSeq" id="WP_126777812.1">
    <property type="nucleotide sequence ID" value="NZ_PIPM01000023.1"/>
</dbReference>
<gene>
    <name evidence="6" type="ORF">CWE11_11730</name>
</gene>
<evidence type="ECO:0000256" key="1">
    <source>
        <dbReference type="ARBA" id="ARBA00004127"/>
    </source>
</evidence>
<dbReference type="GO" id="GO:0032259">
    <property type="term" value="P:methylation"/>
    <property type="evidence" value="ECO:0007669"/>
    <property type="project" value="UniProtKB-KW"/>
</dbReference>
<dbReference type="InterPro" id="IPR007318">
    <property type="entry name" value="Phopholipid_MeTrfase"/>
</dbReference>
<comment type="subcellular location">
    <subcellularLocation>
        <location evidence="1">Endomembrane system</location>
        <topology evidence="1">Multi-pass membrane protein</topology>
    </subcellularLocation>
</comment>
<dbReference type="Pfam" id="PF04191">
    <property type="entry name" value="PEMT"/>
    <property type="match status" value="1"/>
</dbReference>
<dbReference type="Gene3D" id="1.20.120.1630">
    <property type="match status" value="1"/>
</dbReference>
<evidence type="ECO:0000256" key="5">
    <source>
        <dbReference type="SAM" id="Phobius"/>
    </source>
</evidence>
<keyword evidence="4 5" id="KW-0472">Membrane</keyword>
<dbReference type="GO" id="GO:0012505">
    <property type="term" value="C:endomembrane system"/>
    <property type="evidence" value="ECO:0007669"/>
    <property type="project" value="UniProtKB-SubCell"/>
</dbReference>
<evidence type="ECO:0000313" key="6">
    <source>
        <dbReference type="EMBL" id="RUO27447.1"/>
    </source>
</evidence>
<reference evidence="6 7" key="1">
    <citation type="journal article" date="2011" name="Front. Microbiol.">
        <title>Genomic signatures of strain selection and enhancement in Bacillus atrophaeus var. globigii, a historical biowarfare simulant.</title>
        <authorList>
            <person name="Gibbons H.S."/>
            <person name="Broomall S.M."/>
            <person name="McNew L.A."/>
            <person name="Daligault H."/>
            <person name="Chapman C."/>
            <person name="Bruce D."/>
            <person name="Karavis M."/>
            <person name="Krepps M."/>
            <person name="McGregor P.A."/>
            <person name="Hong C."/>
            <person name="Park K.H."/>
            <person name="Akmal A."/>
            <person name="Feldman A."/>
            <person name="Lin J.S."/>
            <person name="Chang W.E."/>
            <person name="Higgs B.W."/>
            <person name="Demirev P."/>
            <person name="Lindquist J."/>
            <person name="Liem A."/>
            <person name="Fochler E."/>
            <person name="Read T.D."/>
            <person name="Tapia R."/>
            <person name="Johnson S."/>
            <person name="Bishop-Lilly K.A."/>
            <person name="Detter C."/>
            <person name="Han C."/>
            <person name="Sozhamannan S."/>
            <person name="Rosenzweig C.N."/>
            <person name="Skowronski E.W."/>
        </authorList>
    </citation>
    <scope>NUCLEOTIDE SEQUENCE [LARGE SCALE GENOMIC DNA]</scope>
    <source>
        <strain evidence="6 7">GYP-17</strain>
    </source>
</reference>
<keyword evidence="7" id="KW-1185">Reference proteome</keyword>
<name>A0A432WB26_9GAMM</name>
<accession>A0A432WB26</accession>
<protein>
    <submittedName>
        <fullName evidence="6">Isoprenylcysteine carboxylmethyltransferase family protein</fullName>
    </submittedName>
</protein>
<sequence length="153" mass="17894">MRFLELKIPPLLLVPIFIVDMLILRWLFPRPEFNFEGQQELSFLLLGTGILLPVLGFIAFQKAKTTVHPQHPEETSALVRGGVYQYTRNPMYLGFLLVLVAAALYLGNVWSACMVPLFVWYMNQFQIIPEERILTEKFGDDFRAYLKQTRRWL</sequence>
<dbReference type="EMBL" id="PIPM01000023">
    <property type="protein sequence ID" value="RUO27447.1"/>
    <property type="molecule type" value="Genomic_DNA"/>
</dbReference>
<evidence type="ECO:0000313" key="7">
    <source>
        <dbReference type="Proteomes" id="UP000288405"/>
    </source>
</evidence>
<feature type="transmembrane region" description="Helical" evidence="5">
    <location>
        <begin position="41"/>
        <end position="60"/>
    </location>
</feature>
<organism evidence="6 7">
    <name type="scientific">Aliidiomarina sanyensis</name>
    <dbReference type="NCBI Taxonomy" id="1249555"/>
    <lineage>
        <taxon>Bacteria</taxon>
        <taxon>Pseudomonadati</taxon>
        <taxon>Pseudomonadota</taxon>
        <taxon>Gammaproteobacteria</taxon>
        <taxon>Alteromonadales</taxon>
        <taxon>Idiomarinaceae</taxon>
        <taxon>Aliidiomarina</taxon>
    </lineage>
</organism>